<dbReference type="AlphaFoldDB" id="A0A161SZ28"/>
<dbReference type="GO" id="GO:0016787">
    <property type="term" value="F:hydrolase activity"/>
    <property type="evidence" value="ECO:0007669"/>
    <property type="project" value="UniProtKB-KW"/>
</dbReference>
<dbReference type="Proteomes" id="UP000076567">
    <property type="component" value="Unassembled WGS sequence"/>
</dbReference>
<dbReference type="Pfam" id="PF00293">
    <property type="entry name" value="NUDIX"/>
    <property type="match status" value="1"/>
</dbReference>
<dbReference type="InterPro" id="IPR015797">
    <property type="entry name" value="NUDIX_hydrolase-like_dom_sf"/>
</dbReference>
<dbReference type="InterPro" id="IPR020476">
    <property type="entry name" value="Nudix_hydrolase"/>
</dbReference>
<evidence type="ECO:0000256" key="2">
    <source>
        <dbReference type="ARBA" id="ARBA00022801"/>
    </source>
</evidence>
<evidence type="ECO:0000256" key="3">
    <source>
        <dbReference type="RuleBase" id="RU003476"/>
    </source>
</evidence>
<dbReference type="PROSITE" id="PS00893">
    <property type="entry name" value="NUDIX_BOX"/>
    <property type="match status" value="1"/>
</dbReference>
<proteinExistence type="inferred from homology"/>
<dbReference type="PRINTS" id="PR00502">
    <property type="entry name" value="NUDIXFAMILY"/>
</dbReference>
<dbReference type="EMBL" id="LRFC01000038">
    <property type="protein sequence ID" value="KZE63793.1"/>
    <property type="molecule type" value="Genomic_DNA"/>
</dbReference>
<dbReference type="PROSITE" id="PS51462">
    <property type="entry name" value="NUDIX"/>
    <property type="match status" value="1"/>
</dbReference>
<dbReference type="InterPro" id="IPR020084">
    <property type="entry name" value="NUDIX_hydrolase_CS"/>
</dbReference>
<evidence type="ECO:0000313" key="5">
    <source>
        <dbReference type="EMBL" id="KZE63793.1"/>
    </source>
</evidence>
<reference evidence="6" key="1">
    <citation type="submission" date="2016-01" db="EMBL/GenBank/DDBJ databases">
        <title>Draft genome of Chromobacterium sp. F49.</title>
        <authorList>
            <person name="Hong K.W."/>
        </authorList>
    </citation>
    <scope>NUCLEOTIDE SEQUENCE [LARGE SCALE GENOMIC DNA]</scope>
    <source>
        <strain evidence="6">P7IIIA</strain>
    </source>
</reference>
<protein>
    <submittedName>
        <fullName evidence="5">DNA mismatch repair protein MutT</fullName>
    </submittedName>
</protein>
<dbReference type="OrthoDB" id="9787476at2"/>
<keyword evidence="2 3" id="KW-0378">Hydrolase</keyword>
<comment type="cofactor">
    <cofactor evidence="1">
        <name>Mg(2+)</name>
        <dbReference type="ChEBI" id="CHEBI:18420"/>
    </cofactor>
</comment>
<dbReference type="PANTHER" id="PTHR43046">
    <property type="entry name" value="GDP-MANNOSE MANNOSYL HYDROLASE"/>
    <property type="match status" value="1"/>
</dbReference>
<comment type="caution">
    <text evidence="5">The sequence shown here is derived from an EMBL/GenBank/DDBJ whole genome shotgun (WGS) entry which is preliminary data.</text>
</comment>
<sequence>MAYYEDLRKYVGSAPLILPGSVVIIKNDREEILLQHRKDGGWGLPGGLMELGESFEETAVREVKEETGLDIDGLTQLHDYSGEDHYLKTPNGDELYAVTAVYTASSVSGELSIDEDESFDFRYFAPDKLPEGTLAGAKRYITYYLSKRDRVCR</sequence>
<gene>
    <name evidence="5" type="ORF">AWM68_11805</name>
</gene>
<organism evidence="5 6">
    <name type="scientific">Fictibacillus phosphorivorans</name>
    <dbReference type="NCBI Taxonomy" id="1221500"/>
    <lineage>
        <taxon>Bacteria</taxon>
        <taxon>Bacillati</taxon>
        <taxon>Bacillota</taxon>
        <taxon>Bacilli</taxon>
        <taxon>Bacillales</taxon>
        <taxon>Fictibacillaceae</taxon>
        <taxon>Fictibacillus</taxon>
    </lineage>
</organism>
<evidence type="ECO:0000259" key="4">
    <source>
        <dbReference type="PROSITE" id="PS51462"/>
    </source>
</evidence>
<comment type="similarity">
    <text evidence="3">Belongs to the Nudix hydrolase family.</text>
</comment>
<evidence type="ECO:0000256" key="1">
    <source>
        <dbReference type="ARBA" id="ARBA00001946"/>
    </source>
</evidence>
<dbReference type="Gene3D" id="3.90.79.10">
    <property type="entry name" value="Nucleoside Triphosphate Pyrophosphohydrolase"/>
    <property type="match status" value="1"/>
</dbReference>
<dbReference type="InterPro" id="IPR000086">
    <property type="entry name" value="NUDIX_hydrolase_dom"/>
</dbReference>
<evidence type="ECO:0000313" key="6">
    <source>
        <dbReference type="Proteomes" id="UP000076567"/>
    </source>
</evidence>
<dbReference type="SUPFAM" id="SSF55811">
    <property type="entry name" value="Nudix"/>
    <property type="match status" value="1"/>
</dbReference>
<keyword evidence="6" id="KW-1185">Reference proteome</keyword>
<feature type="domain" description="Nudix hydrolase" evidence="4">
    <location>
        <begin position="15"/>
        <end position="149"/>
    </location>
</feature>
<dbReference type="RefSeq" id="WP_066244461.1">
    <property type="nucleotide sequence ID" value="NZ_LRFC01000038.1"/>
</dbReference>
<accession>A0A161SZ28</accession>
<dbReference type="PANTHER" id="PTHR43046:SF2">
    <property type="entry name" value="8-OXO-DGTP DIPHOSPHATASE-RELATED"/>
    <property type="match status" value="1"/>
</dbReference>
<dbReference type="CDD" id="cd04677">
    <property type="entry name" value="NUDIX_Hydrolase"/>
    <property type="match status" value="1"/>
</dbReference>
<name>A0A161SZ28_9BACL</name>